<dbReference type="FunFam" id="1.20.1260.10:FF:000001">
    <property type="entry name" value="Non-heme ferritin"/>
    <property type="match status" value="1"/>
</dbReference>
<dbReference type="InterPro" id="IPR009040">
    <property type="entry name" value="Ferritin-like_diiron"/>
</dbReference>
<dbReference type="GO" id="GO:0005829">
    <property type="term" value="C:cytosol"/>
    <property type="evidence" value="ECO:0007669"/>
    <property type="project" value="TreeGrafter"/>
</dbReference>
<comment type="catalytic activity">
    <reaction evidence="7 9">
        <text>4 Fe(2+) + O2 + 6 H2O = 4 iron(III) oxide-hydroxide + 12 H(+)</text>
        <dbReference type="Rhea" id="RHEA:11972"/>
        <dbReference type="ChEBI" id="CHEBI:15377"/>
        <dbReference type="ChEBI" id="CHEBI:15378"/>
        <dbReference type="ChEBI" id="CHEBI:15379"/>
        <dbReference type="ChEBI" id="CHEBI:29033"/>
        <dbReference type="ChEBI" id="CHEBI:78619"/>
        <dbReference type="EC" id="1.16.3.2"/>
    </reaction>
</comment>
<dbReference type="GO" id="GO:0008198">
    <property type="term" value="F:ferrous iron binding"/>
    <property type="evidence" value="ECO:0007669"/>
    <property type="project" value="TreeGrafter"/>
</dbReference>
<evidence type="ECO:0000256" key="5">
    <source>
        <dbReference type="ARBA" id="ARBA00023002"/>
    </source>
</evidence>
<dbReference type="EMBL" id="JTHE02000003">
    <property type="protein sequence ID" value="NEV67262.1"/>
    <property type="molecule type" value="Genomic_DNA"/>
</dbReference>
<organism evidence="10">
    <name type="scientific">Lyngbya confervoides BDU141951</name>
    <dbReference type="NCBI Taxonomy" id="1574623"/>
    <lineage>
        <taxon>Bacteria</taxon>
        <taxon>Bacillati</taxon>
        <taxon>Cyanobacteriota</taxon>
        <taxon>Cyanophyceae</taxon>
        <taxon>Oscillatoriophycideae</taxon>
        <taxon>Oscillatoriales</taxon>
        <taxon>Microcoleaceae</taxon>
        <taxon>Lyngbya</taxon>
    </lineage>
</organism>
<protein>
    <recommendedName>
        <fullName evidence="9">Ferritin</fullName>
        <ecNumber evidence="9">1.16.3.2</ecNumber>
    </recommendedName>
</protein>
<keyword evidence="9" id="KW-0963">Cytoplasm</keyword>
<dbReference type="InterPro" id="IPR012347">
    <property type="entry name" value="Ferritin-like"/>
</dbReference>
<dbReference type="InterPro" id="IPR001519">
    <property type="entry name" value="Ferritin"/>
</dbReference>
<evidence type="ECO:0000256" key="3">
    <source>
        <dbReference type="ARBA" id="ARBA00022434"/>
    </source>
</evidence>
<evidence type="ECO:0000256" key="7">
    <source>
        <dbReference type="ARBA" id="ARBA00048035"/>
    </source>
</evidence>
<feature type="binding site" evidence="8">
    <location>
        <position position="17"/>
    </location>
    <ligand>
        <name>Fe cation</name>
        <dbReference type="ChEBI" id="CHEBI:24875"/>
        <label>1</label>
    </ligand>
</feature>
<sequence length="179" mass="20456">MLSQAMSDRLNKQINLEMYSSHLYLQMASWCAYQSLDGCEEFLRLHAQEEAEHMHRLLSYMHETGAFVVLGGMDAPPTQYESVKMLFEKIYEHEVHITRSINELVHFANNEPDYSTLQFLQWYVAEQHQEEFLMKGILDKIKLIGTEGQGLFLIDQEIGKLATSPAKETTALTGGGNPV</sequence>
<dbReference type="PANTHER" id="PTHR11431">
    <property type="entry name" value="FERRITIN"/>
    <property type="match status" value="1"/>
</dbReference>
<dbReference type="Pfam" id="PF00210">
    <property type="entry name" value="Ferritin"/>
    <property type="match status" value="1"/>
</dbReference>
<keyword evidence="5" id="KW-0560">Oxidoreductase</keyword>
<dbReference type="GO" id="GO:0006826">
    <property type="term" value="P:iron ion transport"/>
    <property type="evidence" value="ECO:0007669"/>
    <property type="project" value="InterPro"/>
</dbReference>
<evidence type="ECO:0000313" key="10">
    <source>
        <dbReference type="EMBL" id="NEV67262.1"/>
    </source>
</evidence>
<evidence type="ECO:0000256" key="1">
    <source>
        <dbReference type="ARBA" id="ARBA00002485"/>
    </source>
</evidence>
<feature type="binding site" evidence="8">
    <location>
        <position position="127"/>
    </location>
    <ligand>
        <name>Fe cation</name>
        <dbReference type="ChEBI" id="CHEBI:24875"/>
        <label>1</label>
    </ligand>
</feature>
<keyword evidence="3 9" id="KW-0409">Iron storage</keyword>
<reference evidence="10" key="2">
    <citation type="journal article" date="2015" name="Genome Announc.">
        <title>Draft Genome Sequence of Filamentous Marine Cyanobacterium Lyngbya confervoides Strain BDU141951.</title>
        <authorList>
            <person name="Chandrababunaidu M.M."/>
            <person name="Sen D."/>
            <person name="Tripathy S."/>
        </authorList>
    </citation>
    <scope>NUCLEOTIDE SEQUENCE</scope>
    <source>
        <strain evidence="10">BDU141951</strain>
    </source>
</reference>
<reference evidence="10" key="3">
    <citation type="submission" date="2020-02" db="EMBL/GenBank/DDBJ databases">
        <authorList>
            <person name="Sarangi A.N."/>
            <person name="Ghosh S."/>
            <person name="Mukherjee M."/>
            <person name="Tripathy S."/>
        </authorList>
    </citation>
    <scope>NUCLEOTIDE SEQUENCE</scope>
    <source>
        <strain evidence="10">BDU141951</strain>
    </source>
</reference>
<dbReference type="EC" id="1.16.3.2" evidence="9"/>
<accession>A0A0C1Y2G0</accession>
<dbReference type="GO" id="GO:0042802">
    <property type="term" value="F:identical protein binding"/>
    <property type="evidence" value="ECO:0007669"/>
    <property type="project" value="UniProtKB-ARBA"/>
</dbReference>
<dbReference type="InterPro" id="IPR009078">
    <property type="entry name" value="Ferritin-like_SF"/>
</dbReference>
<comment type="subcellular location">
    <subcellularLocation>
        <location evidence="9">Cytoplasm</location>
    </subcellularLocation>
</comment>
<dbReference type="InterPro" id="IPR041719">
    <property type="entry name" value="Ferritin_prok"/>
</dbReference>
<feature type="binding site" evidence="8">
    <location>
        <position position="94"/>
    </location>
    <ligand>
        <name>Fe cation</name>
        <dbReference type="ChEBI" id="CHEBI:24875"/>
        <label>1</label>
    </ligand>
</feature>
<dbReference type="GO" id="GO:0004322">
    <property type="term" value="F:ferroxidase activity"/>
    <property type="evidence" value="ECO:0007669"/>
    <property type="project" value="TreeGrafter"/>
</dbReference>
<name>A0A0C1Y2G0_9CYAN</name>
<dbReference type="Gene3D" id="1.20.1260.10">
    <property type="match status" value="1"/>
</dbReference>
<comment type="function">
    <text evidence="1 9">Iron-storage protein.</text>
</comment>
<dbReference type="SUPFAM" id="SSF47240">
    <property type="entry name" value="Ferritin-like"/>
    <property type="match status" value="1"/>
</dbReference>
<evidence type="ECO:0000256" key="4">
    <source>
        <dbReference type="ARBA" id="ARBA00022723"/>
    </source>
</evidence>
<dbReference type="GO" id="GO:0008199">
    <property type="term" value="F:ferric iron binding"/>
    <property type="evidence" value="ECO:0007669"/>
    <property type="project" value="InterPro"/>
</dbReference>
<evidence type="ECO:0000256" key="6">
    <source>
        <dbReference type="ARBA" id="ARBA00023004"/>
    </source>
</evidence>
<keyword evidence="4 8" id="KW-0479">Metal-binding</keyword>
<comment type="similarity">
    <text evidence="2 9">Belongs to the ferritin family. Prokaryotic subfamily.</text>
</comment>
<evidence type="ECO:0000256" key="2">
    <source>
        <dbReference type="ARBA" id="ARBA00006950"/>
    </source>
</evidence>
<dbReference type="NCBIfam" id="NF007638">
    <property type="entry name" value="PRK10304.1"/>
    <property type="match status" value="1"/>
</dbReference>
<dbReference type="CDD" id="cd01055">
    <property type="entry name" value="Nonheme_Ferritin"/>
    <property type="match status" value="1"/>
</dbReference>
<dbReference type="AlphaFoldDB" id="A0A0C1Y2G0"/>
<dbReference type="PROSITE" id="PS50905">
    <property type="entry name" value="FERRITIN_LIKE"/>
    <property type="match status" value="1"/>
</dbReference>
<comment type="caution">
    <text evidence="10">The sequence shown here is derived from an EMBL/GenBank/DDBJ whole genome shotgun (WGS) entry which is preliminary data.</text>
</comment>
<reference evidence="10" key="1">
    <citation type="submission" date="2014-11" db="EMBL/GenBank/DDBJ databases">
        <authorList>
            <person name="Malar M.C."/>
            <person name="Sen D."/>
            <person name="Tripathy S."/>
        </authorList>
    </citation>
    <scope>NUCLEOTIDE SEQUENCE</scope>
    <source>
        <strain evidence="10">BDU141951</strain>
    </source>
</reference>
<dbReference type="PANTHER" id="PTHR11431:SF127">
    <property type="entry name" value="BACTERIAL NON-HEME FERRITIN"/>
    <property type="match status" value="1"/>
</dbReference>
<evidence type="ECO:0000256" key="8">
    <source>
        <dbReference type="PIRSR" id="PIRSR601519-1"/>
    </source>
</evidence>
<proteinExistence type="inferred from homology"/>
<evidence type="ECO:0000256" key="9">
    <source>
        <dbReference type="RuleBase" id="RU361145"/>
    </source>
</evidence>
<keyword evidence="6 8" id="KW-0408">Iron</keyword>
<feature type="binding site" evidence="8">
    <location>
        <position position="53"/>
    </location>
    <ligand>
        <name>Fe cation</name>
        <dbReference type="ChEBI" id="CHEBI:24875"/>
        <label>1</label>
    </ligand>
</feature>
<feature type="binding site" evidence="8">
    <location>
        <position position="50"/>
    </location>
    <ligand>
        <name>Fe cation</name>
        <dbReference type="ChEBI" id="CHEBI:24875"/>
        <label>1</label>
    </ligand>
</feature>
<dbReference type="GO" id="GO:0006879">
    <property type="term" value="P:intracellular iron ion homeostasis"/>
    <property type="evidence" value="ECO:0007669"/>
    <property type="project" value="UniProtKB-KW"/>
</dbReference>
<dbReference type="InterPro" id="IPR008331">
    <property type="entry name" value="Ferritin_DPS_dom"/>
</dbReference>
<gene>
    <name evidence="10" type="primary">ftnA</name>
    <name evidence="10" type="ORF">QQ91_009045</name>
</gene>